<accession>A0A8C2J2S5</accession>
<dbReference type="PROSITE" id="PS50294">
    <property type="entry name" value="WD_REPEATS_REGION"/>
    <property type="match status" value="1"/>
</dbReference>
<feature type="region of interest" description="Disordered" evidence="5">
    <location>
        <begin position="1932"/>
        <end position="1980"/>
    </location>
</feature>
<proteinExistence type="predicted"/>
<dbReference type="PROSITE" id="PS50082">
    <property type="entry name" value="WD_REPEATS_2"/>
    <property type="match status" value="2"/>
</dbReference>
<feature type="region of interest" description="Disordered" evidence="5">
    <location>
        <begin position="904"/>
        <end position="926"/>
    </location>
</feature>
<organism evidence="7 8">
    <name type="scientific">Cyprinus carpio</name>
    <name type="common">Common carp</name>
    <dbReference type="NCBI Taxonomy" id="7962"/>
    <lineage>
        <taxon>Eukaryota</taxon>
        <taxon>Metazoa</taxon>
        <taxon>Chordata</taxon>
        <taxon>Craniata</taxon>
        <taxon>Vertebrata</taxon>
        <taxon>Euteleostomi</taxon>
        <taxon>Actinopterygii</taxon>
        <taxon>Neopterygii</taxon>
        <taxon>Teleostei</taxon>
        <taxon>Ostariophysi</taxon>
        <taxon>Cypriniformes</taxon>
        <taxon>Cyprinidae</taxon>
        <taxon>Cyprininae</taxon>
        <taxon>Cyprinus</taxon>
    </lineage>
</organism>
<dbReference type="FunFam" id="2.130.10.10:FF:000254">
    <property type="entry name" value="dmX-like protein 2 isoform X2"/>
    <property type="match status" value="1"/>
</dbReference>
<sequence>MHLHQVLTGAVNPGDCCYSVGSVHDVPFTAYGSGCDIVILASDFECVQIIPGAQNGNIQVGCVECSQQLGRVRLYYTSSIYINGLMNNHHKTNKQLNYQWQKTGQFFLNAITYNLAWDPQGNRILAATEHLQLWAPPTSDTLIEEEDSQLNDDRAHDLILNDWKCIWQCKTAAAVHITQWSPDGEYFATAGKDDCLLKVWYPTTGWKSAVVMPDVTDKKIQAIHFSFVYLAHPRTVTGFSWRKTSKYMPKGSVCNVLLTSCADGICRLWSETLLPEDSLLGGQISENSSSFSSSLPNIAQKDKIQHALESIHHLKHLRRGRRRSSALVAHTELLPSQLGSHETHRHISHHANALCHFHISASINPNTDIPAMLAGSGLFSEDVSGGFVVHWLNNKDLSFTTSMDLFMQQLRKLSEQHLEQCALLWVFLDLDDMSDKGSEHEEGDQEGSTKASSPGSSSSAPLPSVLLDRKLETLILEWNKSPDMLFTIHPHDGSFLVWHIKYLDEFIPGIFRQVQVSFSSRIPVAFPTGDANSLSKNIMMYACTFMDQDNCSALEDKRSERRVPQSASASAGLSALGHSLAAVIGPAVMMVSKHVDGSLNQWAVTFAEKSAFSNVLTVSHKFRYCGHRFHLNDLACHTVLPLLLTSSHHNALLTPSGSGNVDGDQNGGVALQPTRPMRGIPRKQLRNAATLTFHDPNAIYSELILWRVDHIGPLSCTGGVSELARINSLHTSAFSNVAWLPTLIPSSVLGTYCNSASACFVASDGKNLRLYQAVVDARKLLDELSDPETSKLVGEVFNIVSQQSTARPGCIIELDVITNQCGSNTQLLHVFQEDFILGYKPHEDIPDFNITSYQPPPFSEKFFLVVIEKDANRNSVLQMWHLHLRSVQACVGVYDNQLTVPLNQNYGDSSPDTTPGHSPLPRSSSSANLQSASKLILSSKLVYSQRLDLPPGVELIRATPSAGHLSSSSIYPVCLAPYLIVTNCSDGRVRFWHCRVDMDLSVPHLKETRLYRWEHWRLLKEEEDNDSSVSVAGRPVAVSCSYTGRLAVSFKQILPENEGGMLQDFSMLVSIYECESTGGSEWVLEQTIHLDDFSKPVKTLDPRVSVDSNLFVYSKSDLFITKDSPNVKHFVHLDWLSKEDGSHILTVGVGSNILMYGRISGVVTEQTGVKDGMAVTLPLGGSIKQGIRSRWVLLRSVNLVSSVDGTPSLPVSLSWVRDGILVVGMDCEMHVYAQWRQDEKPGDSDDNNISSPDDIGGRTMYVSNEGRARSKSVFEGSAGIDDALRPPAVIQDGGLFEAAHSLSPTLPQYHPTQLLELMDLGRVRRAKAILAHLVKCIAGEVAVVRDVEAGEGGARRHLSRTISVTGSTAKDTIVAGRDGGRDYTEINSIPPLPLYALLSADQDTSYKMGDEVGKAGKGAERETQKQPEDQYADLFQVQAVTTDDFMNFTAEKPEKKSRVINLSQYGPTYFGPEHAQVLSSHLMHSSLPGLTPLEQMFLVALADTVATTSAEVAGPTDKQYTGGEALDECGLRYLLAMRLHTCLLTSLPPLYRMQLLHQGVSTCHFAWAFHSEAEEEMLNLIPAMQRGDPQWSELRAVGVGWWIRNINTLRRIVEKVAKAAFQRHNDPLDAALFYLAMKKKAVLWGLFRSQNNEKMTQFFSHNFSEDRWRKAALKNAFSLLGKQRFEQSAAFFLLAGSLKDAIVVCLEKMEDIQLAMIVARLYEADYESSSTCQGILYEKVLGCNRDGSGFSCTKLHPDPFLRSIAYWIMKDYTRALDTLLEQIYKEDDENPGNESLFYNYLRAHPLIIRRHFAKPEASSVAAGLTSERNSADEINLIERKLFFTTANAHFKVGCPLLALEVLSKIPKVTKKASSLSKGSSVANVSGAQPQENGGKASDLDWGAPAVPSQALGADSSTILDWSQPMIKIEDEGLQLDWGDDKEEDEDEEGGLTMKKPEVEDEEAKKPSKSAALQHEDSTGESGVDVIAEQLKFRACLKILMTELRTLATGYEVDGGKLRFQLYNWLEKEIEATHHICNYKVGLEKWGEDGSLDLEDSQIRGEAGAYERHQMERRRLQAKQLHAERRKAWLRENQALLRVFLSYCSLHGAKGGGVTSVRMELLFLLQESQQEMTVKQLQSPLPLPTTLPLLSASIAPTKTVIANPVLHLITHIPDILYTSVQMEAPPHPDILDDRVNALHTLAASLSACIYQSLCDSHSYSSQSEANQFTGMVYQGLLLSDRRRLRTESIEEHATPTSAPAQWPGVSSLISLLACAQGDDHIRLNVMLCEAVVAVYLSLLIHGLGTHSGNELFRLAAHPLNNRMWAAVFGGGAKLIVKPKRPPEITPGESFDVDRQRRRFNMRMLVPGRPVKETPATPPPIPVERPTYKEKFIPPELSMWDYFVAKPFLPLSDSGALCDSDESGGSDNEDDDDAFLSDTQMTEHSEPNSYSWSLIRLVMVKLALHNVKTFLPLTGLDFTELPVTSPLANAVLKTLENWEQILLEKMNKFDGPPPNYINTYPTDLSAGGGPAILRHKAMLEPDNTPFKSKHRFSFPARRLWHFLVKQEVLQETLIRYIFTKKRKQSESLDDHVDRLIQNYVTGVEADMGYPGGKAKIIHKESDIIMAFAINKANTNEIVLASTHDVQEVDVSTLLAAQPYTWIGEDFDKESRSSDDVDYRSSHTNIAQASASPFAPQQMAASSSMPWLGSGQTSMGASVIMKRNLNNVKRMTSHPIYQYYMTGAQDGSVRMFEWNRPQQLICFRQAGNARVTRLYFNSQGNKCGVADGEGFLSLWQVNQTSSNPKPYLSWQCHSKSCGDFTFITSSSLIATAGQSNDGRNVCLWDTLVSPSNSMIHAFQCHENGATVLQYAPKQQLIITGGRKGFVCIFDIRQRQLLHTFQAHDSAIKALAMDSAEDFFVTGSAEGNMKVWKLAGHGLMHSFSTEHAKQSIFRNIGAGVMKIETCPGNRIFTCGADGTLKMRVLPDRCNIPASIFQIL</sequence>
<dbReference type="FunFam" id="2.130.10.10:FF:000150">
    <property type="entry name" value="Dmx-like 2, isoform CRA_c"/>
    <property type="match status" value="1"/>
</dbReference>
<feature type="repeat" description="WD" evidence="4">
    <location>
        <begin position="2855"/>
        <end position="2896"/>
    </location>
</feature>
<evidence type="ECO:0000313" key="8">
    <source>
        <dbReference type="Proteomes" id="UP000694701"/>
    </source>
</evidence>
<dbReference type="Pfam" id="PF00400">
    <property type="entry name" value="WD40"/>
    <property type="match status" value="2"/>
</dbReference>
<keyword evidence="3" id="KW-0677">Repeat</keyword>
<dbReference type="SUPFAM" id="SSF50978">
    <property type="entry name" value="WD40 repeat-like"/>
    <property type="match status" value="2"/>
</dbReference>
<dbReference type="Gene3D" id="2.130.10.10">
    <property type="entry name" value="YVTN repeat-like/Quinoprotein amine dehydrogenase"/>
    <property type="match status" value="3"/>
</dbReference>
<feature type="region of interest" description="Disordered" evidence="5">
    <location>
        <begin position="436"/>
        <end position="463"/>
    </location>
</feature>
<feature type="domain" description="RAVE complex protein Rav1 C-terminal" evidence="6">
    <location>
        <begin position="1434"/>
        <end position="1860"/>
    </location>
</feature>
<evidence type="ECO:0000313" key="7">
    <source>
        <dbReference type="Ensembl" id="ENSCCRP00020087614.1"/>
    </source>
</evidence>
<reference evidence="7" key="1">
    <citation type="submission" date="2025-08" db="UniProtKB">
        <authorList>
            <consortium name="Ensembl"/>
        </authorList>
    </citation>
    <scope>IDENTIFICATION</scope>
</reference>
<evidence type="ECO:0000259" key="6">
    <source>
        <dbReference type="Pfam" id="PF12234"/>
    </source>
</evidence>
<dbReference type="SMART" id="SM00320">
    <property type="entry name" value="WD40"/>
    <property type="match status" value="11"/>
</dbReference>
<dbReference type="GO" id="GO:0007035">
    <property type="term" value="P:vacuolar acidification"/>
    <property type="evidence" value="ECO:0007669"/>
    <property type="project" value="TreeGrafter"/>
</dbReference>
<feature type="compositionally biased region" description="Polar residues" evidence="5">
    <location>
        <begin position="1876"/>
        <end position="1891"/>
    </location>
</feature>
<dbReference type="Proteomes" id="UP000694701">
    <property type="component" value="Unplaced"/>
</dbReference>
<evidence type="ECO:0000256" key="3">
    <source>
        <dbReference type="ARBA" id="ARBA00022737"/>
    </source>
</evidence>
<evidence type="ECO:0000256" key="5">
    <source>
        <dbReference type="SAM" id="MobiDB-lite"/>
    </source>
</evidence>
<evidence type="ECO:0000256" key="4">
    <source>
        <dbReference type="PROSITE-ProRule" id="PRU00221"/>
    </source>
</evidence>
<dbReference type="PANTHER" id="PTHR13950:SF13">
    <property type="entry name" value="DMX-LIKE PROTEIN 2"/>
    <property type="match status" value="1"/>
</dbReference>
<evidence type="ECO:0000256" key="1">
    <source>
        <dbReference type="ARBA" id="ARBA00022553"/>
    </source>
</evidence>
<keyword evidence="2 4" id="KW-0853">WD repeat</keyword>
<feature type="compositionally biased region" description="Basic and acidic residues" evidence="5">
    <location>
        <begin position="1954"/>
        <end position="1965"/>
    </location>
</feature>
<keyword evidence="1" id="KW-0597">Phosphoprotein</keyword>
<dbReference type="InterPro" id="IPR036322">
    <property type="entry name" value="WD40_repeat_dom_sf"/>
</dbReference>
<dbReference type="Pfam" id="PF12234">
    <property type="entry name" value="Rav1p_C"/>
    <property type="match status" value="1"/>
</dbReference>
<feature type="region of interest" description="Disordered" evidence="5">
    <location>
        <begin position="2414"/>
        <end position="2433"/>
    </location>
</feature>
<dbReference type="InterPro" id="IPR015943">
    <property type="entry name" value="WD40/YVTN_repeat-like_dom_sf"/>
</dbReference>
<feature type="region of interest" description="Disordered" evidence="5">
    <location>
        <begin position="1876"/>
        <end position="1906"/>
    </location>
</feature>
<evidence type="ECO:0000256" key="2">
    <source>
        <dbReference type="ARBA" id="ARBA00022574"/>
    </source>
</evidence>
<dbReference type="InterPro" id="IPR052208">
    <property type="entry name" value="DmX-like/RAVE_component"/>
</dbReference>
<dbReference type="InterPro" id="IPR022033">
    <property type="entry name" value="Rav1p_C"/>
</dbReference>
<dbReference type="Ensembl" id="ENSCCRT00020095817.1">
    <property type="protein sequence ID" value="ENSCCRP00020087614.1"/>
    <property type="gene ID" value="ENSCCRG00020040307.1"/>
</dbReference>
<protein>
    <submittedName>
        <fullName evidence="7">Dmx-like 2</fullName>
    </submittedName>
</protein>
<feature type="compositionally biased region" description="Acidic residues" evidence="5">
    <location>
        <begin position="1932"/>
        <end position="1949"/>
    </location>
</feature>
<feature type="compositionally biased region" description="Polar residues" evidence="5">
    <location>
        <begin position="904"/>
        <end position="916"/>
    </location>
</feature>
<feature type="compositionally biased region" description="Low complexity" evidence="5">
    <location>
        <begin position="452"/>
        <end position="463"/>
    </location>
</feature>
<name>A0A8C2J2S5_CYPCA</name>
<feature type="repeat" description="WD" evidence="4">
    <location>
        <begin position="2897"/>
        <end position="2938"/>
    </location>
</feature>
<feature type="region of interest" description="Disordered" evidence="5">
    <location>
        <begin position="1237"/>
        <end position="1257"/>
    </location>
</feature>
<feature type="compositionally biased region" description="Acidic residues" evidence="5">
    <location>
        <begin position="2417"/>
        <end position="2433"/>
    </location>
</feature>
<dbReference type="InterPro" id="IPR001680">
    <property type="entry name" value="WD40_rpt"/>
</dbReference>
<dbReference type="PANTHER" id="PTHR13950">
    <property type="entry name" value="RABCONNECTIN-RELATED"/>
    <property type="match status" value="1"/>
</dbReference>
<dbReference type="GO" id="GO:0043291">
    <property type="term" value="C:RAVE complex"/>
    <property type="evidence" value="ECO:0007669"/>
    <property type="project" value="TreeGrafter"/>
</dbReference>